<sequence>MTVVDRSFCVNSCSNRGLCIKSDFGFTCLCDDEEDDCEGVVPTSTLSVLDTRQDFWILIITGVIVVVGCFCLMMRLIACRRRHRSKTPELRSHIPLESPALEVPLHFEEPMEEIPLD</sequence>
<dbReference type="Proteomes" id="UP001176961">
    <property type="component" value="Unassembled WGS sequence"/>
</dbReference>
<keyword evidence="5" id="KW-1185">Reference proteome</keyword>
<feature type="domain" description="EGF-like" evidence="3">
    <location>
        <begin position="5"/>
        <end position="38"/>
    </location>
</feature>
<keyword evidence="1" id="KW-0245">EGF-like domain</keyword>
<evidence type="ECO:0000313" key="4">
    <source>
        <dbReference type="EMBL" id="CAJ0592999.1"/>
    </source>
</evidence>
<gene>
    <name evidence="4" type="ORF">CYNAS_LOCUS4982</name>
</gene>
<comment type="caution">
    <text evidence="1">Lacks conserved residue(s) required for the propagation of feature annotation.</text>
</comment>
<keyword evidence="2" id="KW-0472">Membrane</keyword>
<protein>
    <recommendedName>
        <fullName evidence="3">EGF-like domain-containing protein</fullName>
    </recommendedName>
</protein>
<name>A0AA36DW32_CYLNA</name>
<accession>A0AA36DW32</accession>
<feature type="transmembrane region" description="Helical" evidence="2">
    <location>
        <begin position="55"/>
        <end position="78"/>
    </location>
</feature>
<evidence type="ECO:0000259" key="3">
    <source>
        <dbReference type="PROSITE" id="PS50026"/>
    </source>
</evidence>
<organism evidence="4 5">
    <name type="scientific">Cylicocyclus nassatus</name>
    <name type="common">Nematode worm</name>
    <dbReference type="NCBI Taxonomy" id="53992"/>
    <lineage>
        <taxon>Eukaryota</taxon>
        <taxon>Metazoa</taxon>
        <taxon>Ecdysozoa</taxon>
        <taxon>Nematoda</taxon>
        <taxon>Chromadorea</taxon>
        <taxon>Rhabditida</taxon>
        <taxon>Rhabditina</taxon>
        <taxon>Rhabditomorpha</taxon>
        <taxon>Strongyloidea</taxon>
        <taxon>Strongylidae</taxon>
        <taxon>Cylicocyclus</taxon>
    </lineage>
</organism>
<reference evidence="4" key="1">
    <citation type="submission" date="2023-07" db="EMBL/GenBank/DDBJ databases">
        <authorList>
            <consortium name="CYATHOMIX"/>
        </authorList>
    </citation>
    <scope>NUCLEOTIDE SEQUENCE</scope>
    <source>
        <strain evidence="4">N/A</strain>
    </source>
</reference>
<evidence type="ECO:0000313" key="5">
    <source>
        <dbReference type="Proteomes" id="UP001176961"/>
    </source>
</evidence>
<comment type="caution">
    <text evidence="4">The sequence shown here is derived from an EMBL/GenBank/DDBJ whole genome shotgun (WGS) entry which is preliminary data.</text>
</comment>
<evidence type="ECO:0000256" key="2">
    <source>
        <dbReference type="SAM" id="Phobius"/>
    </source>
</evidence>
<keyword evidence="2" id="KW-1133">Transmembrane helix</keyword>
<feature type="disulfide bond" evidence="1">
    <location>
        <begin position="9"/>
        <end position="19"/>
    </location>
</feature>
<evidence type="ECO:0000256" key="1">
    <source>
        <dbReference type="PROSITE-ProRule" id="PRU00076"/>
    </source>
</evidence>
<keyword evidence="2" id="KW-0812">Transmembrane</keyword>
<keyword evidence="1" id="KW-1015">Disulfide bond</keyword>
<proteinExistence type="predicted"/>
<dbReference type="InterPro" id="IPR000742">
    <property type="entry name" value="EGF"/>
</dbReference>
<dbReference type="PROSITE" id="PS50026">
    <property type="entry name" value="EGF_3"/>
    <property type="match status" value="1"/>
</dbReference>
<dbReference type="AlphaFoldDB" id="A0AA36DW32"/>
<dbReference type="EMBL" id="CATQJL010000112">
    <property type="protein sequence ID" value="CAJ0592999.1"/>
    <property type="molecule type" value="Genomic_DNA"/>
</dbReference>